<accession>A0A4U9W0R4</accession>
<sequence>MRAGSMAGVFAAALVSIEPVEAWTVNPTNVLNGGTAASILTWQLTPRLEAGLSPMVLLPQG</sequence>
<protein>
    <submittedName>
        <fullName evidence="1">Uncharacterized protein</fullName>
    </submittedName>
</protein>
<name>A0A4U9W0R4_SERFO</name>
<organism evidence="1">
    <name type="scientific">Serratia fonticola</name>
    <dbReference type="NCBI Taxonomy" id="47917"/>
    <lineage>
        <taxon>Bacteria</taxon>
        <taxon>Pseudomonadati</taxon>
        <taxon>Pseudomonadota</taxon>
        <taxon>Gammaproteobacteria</taxon>
        <taxon>Enterobacterales</taxon>
        <taxon>Yersiniaceae</taxon>
        <taxon>Serratia</taxon>
    </lineage>
</organism>
<dbReference type="AlphaFoldDB" id="A0A4U9W0R4"/>
<dbReference type="EMBL" id="CABEEZ010000126">
    <property type="protein sequence ID" value="VTR52729.1"/>
    <property type="molecule type" value="Genomic_DNA"/>
</dbReference>
<evidence type="ECO:0000313" key="1">
    <source>
        <dbReference type="EMBL" id="VTR52729.1"/>
    </source>
</evidence>
<proteinExistence type="predicted"/>
<gene>
    <name evidence="1" type="ORF">NCTC12965_06428</name>
</gene>
<reference evidence="1" key="1">
    <citation type="submission" date="2019-05" db="EMBL/GenBank/DDBJ databases">
        <authorList>
            <consortium name="Pathogen Informatics"/>
        </authorList>
    </citation>
    <scope>NUCLEOTIDE SEQUENCE [LARGE SCALE GENOMIC DNA]</scope>
    <source>
        <strain evidence="1">NCTC12965</strain>
    </source>
</reference>